<dbReference type="RefSeq" id="WP_067376879.1">
    <property type="nucleotide sequence ID" value="NZ_CP015839.1"/>
</dbReference>
<dbReference type="KEGG" id="mars:A8C75_01090"/>
<dbReference type="InterPro" id="IPR014980">
    <property type="entry name" value="DOPA_dioxygen"/>
</dbReference>
<reference evidence="2" key="1">
    <citation type="submission" date="2016-05" db="EMBL/GenBank/DDBJ databases">
        <authorList>
            <person name="Baek K."/>
            <person name="Yang S.-J."/>
        </authorList>
    </citation>
    <scope>NUCLEOTIDE SEQUENCE [LARGE SCALE GENOMIC DNA]</scope>
    <source>
        <strain evidence="2">ST58-10</strain>
    </source>
</reference>
<dbReference type="Proteomes" id="UP000078070">
    <property type="component" value="Chromosome"/>
</dbReference>
<protein>
    <submittedName>
        <fullName evidence="1">4,5-dioxygenase</fullName>
    </submittedName>
</protein>
<dbReference type="Gene3D" id="3.30.70.1240">
    <property type="entry name" value="DOPA-like domains"/>
    <property type="match status" value="1"/>
</dbReference>
<accession>A0A1A9EU58</accession>
<keyword evidence="1" id="KW-0560">Oxidoreductase</keyword>
<keyword evidence="2" id="KW-1185">Reference proteome</keyword>
<dbReference type="STRING" id="1821621.A8C75_01090"/>
<dbReference type="Pfam" id="PF08883">
    <property type="entry name" value="DOPA_dioxygen"/>
    <property type="match status" value="1"/>
</dbReference>
<name>A0A1A9EU58_9GAMM</name>
<gene>
    <name evidence="1" type="ORF">A8C75_01090</name>
</gene>
<proteinExistence type="predicted"/>
<organism evidence="1 2">
    <name type="scientific">Marinobacterium aestuarii</name>
    <dbReference type="NCBI Taxonomy" id="1821621"/>
    <lineage>
        <taxon>Bacteria</taxon>
        <taxon>Pseudomonadati</taxon>
        <taxon>Pseudomonadota</taxon>
        <taxon>Gammaproteobacteria</taxon>
        <taxon>Oceanospirillales</taxon>
        <taxon>Oceanospirillaceae</taxon>
        <taxon>Marinobacterium</taxon>
    </lineage>
</organism>
<dbReference type="EMBL" id="CP015839">
    <property type="protein sequence ID" value="ANG61188.1"/>
    <property type="molecule type" value="Genomic_DNA"/>
</dbReference>
<dbReference type="PANTHER" id="PTHR36423">
    <property type="entry name" value="AFR070WP"/>
    <property type="match status" value="1"/>
</dbReference>
<dbReference type="SUPFAM" id="SSF143410">
    <property type="entry name" value="DOPA-like"/>
    <property type="match status" value="1"/>
</dbReference>
<dbReference type="OrthoDB" id="572228at2"/>
<evidence type="ECO:0000313" key="2">
    <source>
        <dbReference type="Proteomes" id="UP000078070"/>
    </source>
</evidence>
<evidence type="ECO:0000313" key="1">
    <source>
        <dbReference type="EMBL" id="ANG61188.1"/>
    </source>
</evidence>
<keyword evidence="1" id="KW-0223">Dioxygenase</keyword>
<dbReference type="AlphaFoldDB" id="A0A1A9EU58"/>
<dbReference type="PANTHER" id="PTHR36423:SF2">
    <property type="entry name" value="AFR070WP"/>
    <property type="match status" value="1"/>
</dbReference>
<dbReference type="PIRSF" id="PIRSF028139">
    <property type="entry name" value="DOPA-diox_rel_Mll2280"/>
    <property type="match status" value="1"/>
</dbReference>
<dbReference type="InterPro" id="IPR023389">
    <property type="entry name" value="DOPA-like_sf"/>
</dbReference>
<reference evidence="1 2" key="2">
    <citation type="journal article" date="2018" name="Int. J. Syst. Evol. Microbiol.">
        <title>Marinobacterium aestuarii sp. nov., a benzene-degrading marine bacterium isolated from estuary sediment.</title>
        <authorList>
            <person name="Bae S.S."/>
            <person name="Jung J."/>
            <person name="Chung D."/>
            <person name="Baek K."/>
        </authorList>
    </citation>
    <scope>NUCLEOTIDE SEQUENCE [LARGE SCALE GENOMIC DNA]</scope>
    <source>
        <strain evidence="1 2">ST58-10</strain>
    </source>
</reference>
<dbReference type="GO" id="GO:0051213">
    <property type="term" value="F:dioxygenase activity"/>
    <property type="evidence" value="ECO:0007669"/>
    <property type="project" value="UniProtKB-KW"/>
</dbReference>
<sequence>MTPAKAFHAHVYFDAQTQSQATDLCQQAGEILGLRVGRVHCKPVGPHPRWSCQLSDSIDNFGASLAWLAQHRNGLTIFCHLVTDDDLKDHTDHAIWMGAMLPLDLSIFQ</sequence>